<gene>
    <name evidence="2" type="ORF">AMORRO_LOCUS14114</name>
</gene>
<organism evidence="2 3">
    <name type="scientific">Acaulospora morrowiae</name>
    <dbReference type="NCBI Taxonomy" id="94023"/>
    <lineage>
        <taxon>Eukaryota</taxon>
        <taxon>Fungi</taxon>
        <taxon>Fungi incertae sedis</taxon>
        <taxon>Mucoromycota</taxon>
        <taxon>Glomeromycotina</taxon>
        <taxon>Glomeromycetes</taxon>
        <taxon>Diversisporales</taxon>
        <taxon>Acaulosporaceae</taxon>
        <taxon>Acaulospora</taxon>
    </lineage>
</organism>
<feature type="compositionally biased region" description="Pro residues" evidence="1">
    <location>
        <begin position="51"/>
        <end position="62"/>
    </location>
</feature>
<evidence type="ECO:0000313" key="3">
    <source>
        <dbReference type="Proteomes" id="UP000789342"/>
    </source>
</evidence>
<feature type="non-terminal residue" evidence="2">
    <location>
        <position position="1"/>
    </location>
</feature>
<sequence length="140" mass="14547">CWTLSQSLNKIKAFKNGLKTLATRMDSSIRSKHPVILLYTRTGVSQWHHPAGPPPPPGPPGPYTGGYNNNLPPPYPGAAQSYPSSSYPGEAASYSPSPSTAPQNSDEKPSSQTTTDKKLGSDKKNMLGAAALGLGGGGAL</sequence>
<comment type="caution">
    <text evidence="2">The sequence shown here is derived from an EMBL/GenBank/DDBJ whole genome shotgun (WGS) entry which is preliminary data.</text>
</comment>
<dbReference type="EMBL" id="CAJVPV010026695">
    <property type="protein sequence ID" value="CAG8732260.1"/>
    <property type="molecule type" value="Genomic_DNA"/>
</dbReference>
<accession>A0A9N9IFP1</accession>
<reference evidence="2" key="1">
    <citation type="submission" date="2021-06" db="EMBL/GenBank/DDBJ databases">
        <authorList>
            <person name="Kallberg Y."/>
            <person name="Tangrot J."/>
            <person name="Rosling A."/>
        </authorList>
    </citation>
    <scope>NUCLEOTIDE SEQUENCE</scope>
    <source>
        <strain evidence="2">CL551</strain>
    </source>
</reference>
<keyword evidence="3" id="KW-1185">Reference proteome</keyword>
<dbReference type="Proteomes" id="UP000789342">
    <property type="component" value="Unassembled WGS sequence"/>
</dbReference>
<feature type="non-terminal residue" evidence="2">
    <location>
        <position position="140"/>
    </location>
</feature>
<evidence type="ECO:0000313" key="2">
    <source>
        <dbReference type="EMBL" id="CAG8732260.1"/>
    </source>
</evidence>
<feature type="compositionally biased region" description="Basic and acidic residues" evidence="1">
    <location>
        <begin position="105"/>
        <end position="125"/>
    </location>
</feature>
<name>A0A9N9IFP1_9GLOM</name>
<evidence type="ECO:0000256" key="1">
    <source>
        <dbReference type="SAM" id="MobiDB-lite"/>
    </source>
</evidence>
<protein>
    <submittedName>
        <fullName evidence="2">1538_t:CDS:1</fullName>
    </submittedName>
</protein>
<dbReference type="AlphaFoldDB" id="A0A9N9IFP1"/>
<feature type="region of interest" description="Disordered" evidence="1">
    <location>
        <begin position="45"/>
        <end position="140"/>
    </location>
</feature>
<proteinExistence type="predicted"/>
<feature type="compositionally biased region" description="Low complexity" evidence="1">
    <location>
        <begin position="91"/>
        <end position="102"/>
    </location>
</feature>